<keyword evidence="4" id="KW-1185">Reference proteome</keyword>
<dbReference type="EnsemblMetazoa" id="SCAU014001-RB">
    <property type="protein sequence ID" value="SCAU014001-PB"/>
    <property type="gene ID" value="SCAU014001"/>
</dbReference>
<dbReference type="InterPro" id="IPR016024">
    <property type="entry name" value="ARM-type_fold"/>
</dbReference>
<reference evidence="4" key="1">
    <citation type="submission" date="2015-05" db="EMBL/GenBank/DDBJ databases">
        <authorList>
            <person name="Wilson R.K."/>
            <person name="Warren W.C."/>
            <person name="Olafson P."/>
        </authorList>
    </citation>
    <scope>NUCLEOTIDE SEQUENCE [LARGE SCALE GENOMIC DNA]</scope>
    <source>
        <strain evidence="4">USDA</strain>
    </source>
</reference>
<protein>
    <recommendedName>
        <fullName evidence="2">Nucleotide exchange factor Fes1 domain-containing protein</fullName>
    </recommendedName>
</protein>
<organism evidence="3 4">
    <name type="scientific">Stomoxys calcitrans</name>
    <name type="common">Stable fly</name>
    <name type="synonym">Conops calcitrans</name>
    <dbReference type="NCBI Taxonomy" id="35570"/>
    <lineage>
        <taxon>Eukaryota</taxon>
        <taxon>Metazoa</taxon>
        <taxon>Ecdysozoa</taxon>
        <taxon>Arthropoda</taxon>
        <taxon>Hexapoda</taxon>
        <taxon>Insecta</taxon>
        <taxon>Pterygota</taxon>
        <taxon>Neoptera</taxon>
        <taxon>Endopterygota</taxon>
        <taxon>Diptera</taxon>
        <taxon>Brachycera</taxon>
        <taxon>Muscomorpha</taxon>
        <taxon>Muscoidea</taxon>
        <taxon>Muscidae</taxon>
        <taxon>Stomoxys</taxon>
    </lineage>
</organism>
<dbReference type="VEuPathDB" id="VectorBase:SCAU014001"/>
<proteinExistence type="predicted"/>
<name>A0A1I8Q560_STOCA</name>
<keyword evidence="1" id="KW-0677">Repeat</keyword>
<dbReference type="OrthoDB" id="10250458at2759"/>
<dbReference type="InterPro" id="IPR011989">
    <property type="entry name" value="ARM-like"/>
</dbReference>
<dbReference type="Proteomes" id="UP000095300">
    <property type="component" value="Unassembled WGS sequence"/>
</dbReference>
<dbReference type="EnsemblMetazoa" id="SCAU014001-RA">
    <property type="protein sequence ID" value="SCAU014001-PA"/>
    <property type="gene ID" value="SCAU014001"/>
</dbReference>
<dbReference type="AlphaFoldDB" id="A0A1I8Q560"/>
<dbReference type="GO" id="GO:0000774">
    <property type="term" value="F:adenyl-nucleotide exchange factor activity"/>
    <property type="evidence" value="ECO:0007669"/>
    <property type="project" value="TreeGrafter"/>
</dbReference>
<evidence type="ECO:0000313" key="4">
    <source>
        <dbReference type="Proteomes" id="UP000095300"/>
    </source>
</evidence>
<evidence type="ECO:0000256" key="1">
    <source>
        <dbReference type="ARBA" id="ARBA00022737"/>
    </source>
</evidence>
<dbReference type="STRING" id="35570.A0A1I8Q560"/>
<dbReference type="PANTHER" id="PTHR19316:SF18">
    <property type="entry name" value="HSP70-BINDING PROTEIN 1"/>
    <property type="match status" value="1"/>
</dbReference>
<dbReference type="PANTHER" id="PTHR19316">
    <property type="entry name" value="PROTEIN FOLDING REGULATOR"/>
    <property type="match status" value="1"/>
</dbReference>
<dbReference type="GO" id="GO:0005783">
    <property type="term" value="C:endoplasmic reticulum"/>
    <property type="evidence" value="ECO:0007669"/>
    <property type="project" value="TreeGrafter"/>
</dbReference>
<dbReference type="InterPro" id="IPR013918">
    <property type="entry name" value="Nucleotide_exch_fac_Fes1"/>
</dbReference>
<dbReference type="KEGG" id="scac:106086894"/>
<dbReference type="Pfam" id="PF08609">
    <property type="entry name" value="Fes1"/>
    <property type="match status" value="1"/>
</dbReference>
<dbReference type="Gene3D" id="1.25.10.10">
    <property type="entry name" value="Leucine-rich Repeat Variant"/>
    <property type="match status" value="1"/>
</dbReference>
<accession>A0A1I8Q560</accession>
<evidence type="ECO:0000259" key="2">
    <source>
        <dbReference type="Pfam" id="PF08609"/>
    </source>
</evidence>
<dbReference type="SUPFAM" id="SSF48371">
    <property type="entry name" value="ARM repeat"/>
    <property type="match status" value="1"/>
</dbReference>
<gene>
    <name evidence="3" type="primary">106086894</name>
</gene>
<feature type="domain" description="Nucleotide exchange factor Fes1" evidence="2">
    <location>
        <begin position="8"/>
        <end position="92"/>
    </location>
</feature>
<evidence type="ECO:0000313" key="3">
    <source>
        <dbReference type="EnsemblMetazoa" id="SCAU014001-PA"/>
    </source>
</evidence>
<reference evidence="3" key="2">
    <citation type="submission" date="2020-05" db="UniProtKB">
        <authorList>
            <consortium name="EnsemblMetazoa"/>
        </authorList>
    </citation>
    <scope>IDENTIFICATION</scope>
    <source>
        <strain evidence="3">USDA</strain>
    </source>
</reference>
<sequence>MDASSKHLKELLKFAIRHQTDDKYVADGTPPQLDEERKQFLESVLKSMAVDVTGELIKALHILDDPATTTEDKIEALDVIRDYIDNIDFANNFVKIGGTRVLIDCLKDDNDMLKINAINVLAELSQNNPFCQQHFLDVKVMELLVAYLKDSNDQVVASTLYALSSIMQNYEPATSEFAKGEGMPNVLHCLGNKCSRVFVKACFLISSISSQFPLIRDQFVCCNAFQNLSKNLESMGDFDVKSEALLLAMSTLTESQFFKCNANDKKEILDTLNSSLKNFKGLPQCEEMEMYTQKIIDKLQ</sequence>
<dbReference type="InterPro" id="IPR050693">
    <property type="entry name" value="Hsp70_NEF-Inhibitors"/>
</dbReference>